<organism evidence="4">
    <name type="scientific">Mangrovimonas cancribranchiae</name>
    <dbReference type="NCBI Taxonomy" id="3080055"/>
    <lineage>
        <taxon>Bacteria</taxon>
        <taxon>Pseudomonadati</taxon>
        <taxon>Bacteroidota</taxon>
        <taxon>Flavobacteriia</taxon>
        <taxon>Flavobacteriales</taxon>
        <taxon>Flavobacteriaceae</taxon>
        <taxon>Mangrovimonas</taxon>
    </lineage>
</organism>
<feature type="transmembrane region" description="Helical" evidence="1">
    <location>
        <begin position="12"/>
        <end position="30"/>
    </location>
</feature>
<dbReference type="InterPro" id="IPR036890">
    <property type="entry name" value="HATPase_C_sf"/>
</dbReference>
<keyword evidence="1" id="KW-0812">Transmembrane</keyword>
<dbReference type="EMBL" id="CP136924">
    <property type="protein sequence ID" value="WXA02444.1"/>
    <property type="molecule type" value="Genomic_DNA"/>
</dbReference>
<dbReference type="InterPro" id="IPR050640">
    <property type="entry name" value="Bact_2-comp_sensor_kinase"/>
</dbReference>
<evidence type="ECO:0000313" key="4">
    <source>
        <dbReference type="EMBL" id="WXA12394.1"/>
    </source>
</evidence>
<keyword evidence="4" id="KW-0808">Transferase</keyword>
<dbReference type="GO" id="GO:0016020">
    <property type="term" value="C:membrane"/>
    <property type="evidence" value="ECO:0007669"/>
    <property type="project" value="InterPro"/>
</dbReference>
<dbReference type="InterPro" id="IPR010559">
    <property type="entry name" value="Sig_transdc_His_kin_internal"/>
</dbReference>
<evidence type="ECO:0000256" key="1">
    <source>
        <dbReference type="SAM" id="Phobius"/>
    </source>
</evidence>
<keyword evidence="5" id="KW-1185">Reference proteome</keyword>
<feature type="transmembrane region" description="Helical" evidence="1">
    <location>
        <begin position="79"/>
        <end position="102"/>
    </location>
</feature>
<dbReference type="Gene3D" id="3.30.565.10">
    <property type="entry name" value="Histidine kinase-like ATPase, C-terminal domain"/>
    <property type="match status" value="1"/>
</dbReference>
<dbReference type="GO" id="GO:0000155">
    <property type="term" value="F:phosphorelay sensor kinase activity"/>
    <property type="evidence" value="ECO:0007669"/>
    <property type="project" value="InterPro"/>
</dbReference>
<feature type="transmembrane region" description="Helical" evidence="1">
    <location>
        <begin position="42"/>
        <end position="67"/>
    </location>
</feature>
<accession>A0AAU6P4M2</accession>
<dbReference type="RefSeq" id="WP_338731394.1">
    <property type="nucleotide sequence ID" value="NZ_CP136924.1"/>
</dbReference>
<evidence type="ECO:0000259" key="2">
    <source>
        <dbReference type="Pfam" id="PF06580"/>
    </source>
</evidence>
<evidence type="ECO:0000313" key="3">
    <source>
        <dbReference type="EMBL" id="WXA02444.1"/>
    </source>
</evidence>
<reference evidence="4 5" key="1">
    <citation type="submission" date="2023-10" db="EMBL/GenBank/DDBJ databases">
        <title>Culture-based analysis of two novel bacteria associated with mangrove crab gills.</title>
        <authorList>
            <person name="Yang X."/>
            <person name="Garuglieri E."/>
            <person name="Van Goethem M.W."/>
            <person name="Fusi M."/>
            <person name="Marasco R."/>
            <person name="Daffonchio D.G."/>
        </authorList>
    </citation>
    <scope>NUCLEOTIDE SEQUENCE</scope>
    <source>
        <strain evidence="4">UG2-1</strain>
        <strain evidence="3">UG2-2</strain>
        <strain evidence="5">UG2_2</strain>
    </source>
</reference>
<dbReference type="PANTHER" id="PTHR34220">
    <property type="entry name" value="SENSOR HISTIDINE KINASE YPDA"/>
    <property type="match status" value="1"/>
</dbReference>
<keyword evidence="1" id="KW-1133">Transmembrane helix</keyword>
<keyword evidence="1" id="KW-0472">Membrane</keyword>
<protein>
    <submittedName>
        <fullName evidence="4">Histidine kinase</fullName>
    </submittedName>
</protein>
<proteinExistence type="predicted"/>
<gene>
    <name evidence="4" type="ORF">R3L15_09690</name>
    <name evidence="3" type="ORF">R3L16_11895</name>
</gene>
<evidence type="ECO:0000313" key="5">
    <source>
        <dbReference type="Proteomes" id="UP001368318"/>
    </source>
</evidence>
<sequence>MIKGTLTVKKEIIFHIAFWIIWLYFNMTSMDINGAVSFKKGLFPWTSLVVNMATFYVNYLVVLPKVFKPFDWKKSSSGLIVLLLFFIGFRYFIEQFISLLLFDKQNYYNHNIAYYVYDNLYFAVKPILLSTIFWLIVFMIRLLEYNKIILGENKNTEIKFLKAQINPHFVFNTLNNIYSMVYFKSEKSLPAIEKLSQIMRFTTYETQKEKIKLQDEINYIQAYIELEQLRHQEHAFIHFHTEIENENIEIPPYILSPLVENAHKHGIASNEKPIEIQLKVSTQKLIFISQNEIGTQKKDKLGGIGLDNLRKRLEIYYPNCHSLNLTNQNNRFIAKLQICFR</sequence>
<feature type="transmembrane region" description="Helical" evidence="1">
    <location>
        <begin position="122"/>
        <end position="143"/>
    </location>
</feature>
<feature type="domain" description="Signal transduction histidine kinase internal region" evidence="2">
    <location>
        <begin position="157"/>
        <end position="233"/>
    </location>
</feature>
<dbReference type="Proteomes" id="UP001368318">
    <property type="component" value="Chromosome"/>
</dbReference>
<name>A0AAU6P4M2_9FLAO</name>
<dbReference type="AlphaFoldDB" id="A0AAU6P4M2"/>
<dbReference type="PANTHER" id="PTHR34220:SF7">
    <property type="entry name" value="SENSOR HISTIDINE KINASE YPDA"/>
    <property type="match status" value="1"/>
</dbReference>
<dbReference type="Pfam" id="PF06580">
    <property type="entry name" value="His_kinase"/>
    <property type="match status" value="1"/>
</dbReference>
<dbReference type="EMBL" id="CP136925">
    <property type="protein sequence ID" value="WXA12394.1"/>
    <property type="molecule type" value="Genomic_DNA"/>
</dbReference>
<dbReference type="KEGG" id="mcaa:R3L15_09690"/>
<keyword evidence="4" id="KW-0418">Kinase</keyword>